<evidence type="ECO:0000256" key="11">
    <source>
        <dbReference type="ARBA" id="ARBA00023310"/>
    </source>
</evidence>
<evidence type="ECO:0000256" key="7">
    <source>
        <dbReference type="ARBA" id="ARBA00022840"/>
    </source>
</evidence>
<keyword evidence="14" id="KW-1185">Reference proteome</keyword>
<dbReference type="AlphaFoldDB" id="A0A2U1MHK3"/>
<evidence type="ECO:0000256" key="10">
    <source>
        <dbReference type="ARBA" id="ARBA00023196"/>
    </source>
</evidence>
<keyword evidence="7" id="KW-0067">ATP-binding</keyword>
<evidence type="ECO:0000256" key="1">
    <source>
        <dbReference type="ARBA" id="ARBA00004370"/>
    </source>
</evidence>
<dbReference type="PANTHER" id="PTHR15184:SF71">
    <property type="entry name" value="ATP SYNTHASE SUBUNIT BETA, MITOCHONDRIAL"/>
    <property type="match status" value="1"/>
</dbReference>
<evidence type="ECO:0000256" key="5">
    <source>
        <dbReference type="ARBA" id="ARBA00022741"/>
    </source>
</evidence>
<proteinExistence type="inferred from homology"/>
<dbReference type="GO" id="GO:0005739">
    <property type="term" value="C:mitochondrion"/>
    <property type="evidence" value="ECO:0007669"/>
    <property type="project" value="GOC"/>
</dbReference>
<dbReference type="InterPro" id="IPR027417">
    <property type="entry name" value="P-loop_NTPase"/>
</dbReference>
<dbReference type="STRING" id="35608.A0A2U1MHK3"/>
<keyword evidence="6" id="KW-0375">Hydrogen ion transport</keyword>
<gene>
    <name evidence="13" type="ORF">CTI12_AA222710</name>
</gene>
<dbReference type="Proteomes" id="UP000245207">
    <property type="component" value="Unassembled WGS sequence"/>
</dbReference>
<dbReference type="GO" id="GO:0005524">
    <property type="term" value="F:ATP binding"/>
    <property type="evidence" value="ECO:0007669"/>
    <property type="project" value="UniProtKB-KW"/>
</dbReference>
<dbReference type="OrthoDB" id="149879at2759"/>
<keyword evidence="11" id="KW-0066">ATP synthesis</keyword>
<keyword evidence="4" id="KW-0813">Transport</keyword>
<evidence type="ECO:0000256" key="4">
    <source>
        <dbReference type="ARBA" id="ARBA00022448"/>
    </source>
</evidence>
<dbReference type="EC" id="7.1.2.2" evidence="3"/>
<evidence type="ECO:0000256" key="9">
    <source>
        <dbReference type="ARBA" id="ARBA00023136"/>
    </source>
</evidence>
<keyword evidence="5" id="KW-0547">Nucleotide-binding</keyword>
<evidence type="ECO:0000256" key="8">
    <source>
        <dbReference type="ARBA" id="ARBA00023065"/>
    </source>
</evidence>
<comment type="caution">
    <text evidence="13">The sequence shown here is derived from an EMBL/GenBank/DDBJ whole genome shotgun (WGS) entry which is preliminary data.</text>
</comment>
<dbReference type="PANTHER" id="PTHR15184">
    <property type="entry name" value="ATP SYNTHASE"/>
    <property type="match status" value="1"/>
</dbReference>
<dbReference type="GO" id="GO:0045259">
    <property type="term" value="C:proton-transporting ATP synthase complex"/>
    <property type="evidence" value="ECO:0007669"/>
    <property type="project" value="UniProtKB-KW"/>
</dbReference>
<evidence type="ECO:0000256" key="3">
    <source>
        <dbReference type="ARBA" id="ARBA00012473"/>
    </source>
</evidence>
<keyword evidence="8" id="KW-0406">Ion transport</keyword>
<organism evidence="13 14">
    <name type="scientific">Artemisia annua</name>
    <name type="common">Sweet wormwood</name>
    <dbReference type="NCBI Taxonomy" id="35608"/>
    <lineage>
        <taxon>Eukaryota</taxon>
        <taxon>Viridiplantae</taxon>
        <taxon>Streptophyta</taxon>
        <taxon>Embryophyta</taxon>
        <taxon>Tracheophyta</taxon>
        <taxon>Spermatophyta</taxon>
        <taxon>Magnoliopsida</taxon>
        <taxon>eudicotyledons</taxon>
        <taxon>Gunneridae</taxon>
        <taxon>Pentapetalae</taxon>
        <taxon>asterids</taxon>
        <taxon>campanulids</taxon>
        <taxon>Asterales</taxon>
        <taxon>Asteraceae</taxon>
        <taxon>Asteroideae</taxon>
        <taxon>Anthemideae</taxon>
        <taxon>Artemisiinae</taxon>
        <taxon>Artemisia</taxon>
    </lineage>
</organism>
<evidence type="ECO:0000313" key="14">
    <source>
        <dbReference type="Proteomes" id="UP000245207"/>
    </source>
</evidence>
<dbReference type="Gene3D" id="3.40.50.300">
    <property type="entry name" value="P-loop containing nucleotide triphosphate hydrolases"/>
    <property type="match status" value="1"/>
</dbReference>
<dbReference type="GO" id="GO:0046933">
    <property type="term" value="F:proton-transporting ATP synthase activity, rotational mechanism"/>
    <property type="evidence" value="ECO:0007669"/>
    <property type="project" value="TreeGrafter"/>
</dbReference>
<dbReference type="EMBL" id="PKPP01005278">
    <property type="protein sequence ID" value="PWA60737.1"/>
    <property type="molecule type" value="Genomic_DNA"/>
</dbReference>
<evidence type="ECO:0000256" key="2">
    <source>
        <dbReference type="ARBA" id="ARBA00008936"/>
    </source>
</evidence>
<evidence type="ECO:0000256" key="12">
    <source>
        <dbReference type="ARBA" id="ARBA00048383"/>
    </source>
</evidence>
<evidence type="ECO:0000313" key="13">
    <source>
        <dbReference type="EMBL" id="PWA60737.1"/>
    </source>
</evidence>
<accession>A0A2U1MHK3</accession>
<sequence>MKESGVINEKNIAESKVALVYGQMNEPPGARMRVGLTAFQRGSKGSCKVSILRLRRMKQPRQFLLEFDLLQYLVYLFEHPSLRSLYLLEEIPLYLVVEVLQLIIPNINKLRSKIEVLVQDYRLRMVEIDTRRNQLQFAEDECETV</sequence>
<name>A0A2U1MHK3_ARTAN</name>
<comment type="catalytic activity">
    <reaction evidence="12">
        <text>ATP + H2O + 4 H(+)(in) = ADP + phosphate + 5 H(+)(out)</text>
        <dbReference type="Rhea" id="RHEA:57720"/>
        <dbReference type="ChEBI" id="CHEBI:15377"/>
        <dbReference type="ChEBI" id="CHEBI:15378"/>
        <dbReference type="ChEBI" id="CHEBI:30616"/>
        <dbReference type="ChEBI" id="CHEBI:43474"/>
        <dbReference type="ChEBI" id="CHEBI:456216"/>
        <dbReference type="EC" id="7.1.2.2"/>
    </reaction>
</comment>
<dbReference type="GO" id="GO:0042776">
    <property type="term" value="P:proton motive force-driven mitochondrial ATP synthesis"/>
    <property type="evidence" value="ECO:0007669"/>
    <property type="project" value="TreeGrafter"/>
</dbReference>
<dbReference type="GO" id="GO:0009535">
    <property type="term" value="C:chloroplast thylakoid membrane"/>
    <property type="evidence" value="ECO:0007669"/>
    <property type="project" value="TreeGrafter"/>
</dbReference>
<dbReference type="InterPro" id="IPR050053">
    <property type="entry name" value="ATPase_alpha/beta_chains"/>
</dbReference>
<protein>
    <recommendedName>
        <fullName evidence="3">H(+)-transporting two-sector ATPase</fullName>
        <ecNumber evidence="3">7.1.2.2</ecNumber>
    </recommendedName>
</protein>
<reference evidence="13 14" key="1">
    <citation type="journal article" date="2018" name="Mol. Plant">
        <title>The genome of Artemisia annua provides insight into the evolution of Asteraceae family and artemisinin biosynthesis.</title>
        <authorList>
            <person name="Shen Q."/>
            <person name="Zhang L."/>
            <person name="Liao Z."/>
            <person name="Wang S."/>
            <person name="Yan T."/>
            <person name="Shi P."/>
            <person name="Liu M."/>
            <person name="Fu X."/>
            <person name="Pan Q."/>
            <person name="Wang Y."/>
            <person name="Lv Z."/>
            <person name="Lu X."/>
            <person name="Zhang F."/>
            <person name="Jiang W."/>
            <person name="Ma Y."/>
            <person name="Chen M."/>
            <person name="Hao X."/>
            <person name="Li L."/>
            <person name="Tang Y."/>
            <person name="Lv G."/>
            <person name="Zhou Y."/>
            <person name="Sun X."/>
            <person name="Brodelius P.E."/>
            <person name="Rose J.K.C."/>
            <person name="Tang K."/>
        </authorList>
    </citation>
    <scope>NUCLEOTIDE SEQUENCE [LARGE SCALE GENOMIC DNA]</scope>
    <source>
        <strain evidence="14">cv. Huhao1</strain>
        <tissue evidence="13">Leaf</tissue>
    </source>
</reference>
<keyword evidence="9" id="KW-0472">Membrane</keyword>
<comment type="similarity">
    <text evidence="2">Belongs to the ATPase alpha/beta chains family.</text>
</comment>
<evidence type="ECO:0000256" key="6">
    <source>
        <dbReference type="ARBA" id="ARBA00022781"/>
    </source>
</evidence>
<keyword evidence="10" id="KW-0139">CF(1)</keyword>
<comment type="subcellular location">
    <subcellularLocation>
        <location evidence="1">Membrane</location>
    </subcellularLocation>
</comment>